<organism evidence="1 2">
    <name type="scientific">Limnobacter humi</name>
    <dbReference type="NCBI Taxonomy" id="1778671"/>
    <lineage>
        <taxon>Bacteria</taxon>
        <taxon>Pseudomonadati</taxon>
        <taxon>Pseudomonadota</taxon>
        <taxon>Betaproteobacteria</taxon>
        <taxon>Burkholderiales</taxon>
        <taxon>Burkholderiaceae</taxon>
        <taxon>Limnobacter</taxon>
    </lineage>
</organism>
<accession>A0ABT1WDV4</accession>
<sequence>MMLLTPDDIPNLPFEDLLRHVQLAALSPGDYAGLHKTLKEELQKRQQGSQYTCMKCGCHAYQEHQIRVTQGFWSSWFDVQSGRYNALVCARCKFTEFYMGKVSMLHKTLDFFMGD</sequence>
<dbReference type="Pfam" id="PF09855">
    <property type="entry name" value="Zn_ribbon_13"/>
    <property type="match status" value="1"/>
</dbReference>
<name>A0ABT1WDV4_9BURK</name>
<keyword evidence="2" id="KW-1185">Reference proteome</keyword>
<gene>
    <name evidence="1" type="ORF">NQT62_02060</name>
</gene>
<dbReference type="Proteomes" id="UP001204142">
    <property type="component" value="Unassembled WGS sequence"/>
</dbReference>
<proteinExistence type="predicted"/>
<evidence type="ECO:0000313" key="1">
    <source>
        <dbReference type="EMBL" id="MCQ8895221.1"/>
    </source>
</evidence>
<evidence type="ECO:0000313" key="2">
    <source>
        <dbReference type="Proteomes" id="UP001204142"/>
    </source>
</evidence>
<dbReference type="RefSeq" id="WP_256762894.1">
    <property type="nucleotide sequence ID" value="NZ_JANIGO010000001.1"/>
</dbReference>
<dbReference type="InterPro" id="IPR018652">
    <property type="entry name" value="DUF2082_NA-bd_Znr"/>
</dbReference>
<dbReference type="EMBL" id="JANIGO010000001">
    <property type="protein sequence ID" value="MCQ8895221.1"/>
    <property type="molecule type" value="Genomic_DNA"/>
</dbReference>
<protein>
    <submittedName>
        <fullName evidence="1">Zinc ribbon domain-containing protein</fullName>
    </submittedName>
</protein>
<reference evidence="1 2" key="1">
    <citation type="submission" date="2022-07" db="EMBL/GenBank/DDBJ databases">
        <authorList>
            <person name="Xamxidin M."/>
            <person name="Wu M."/>
        </authorList>
    </citation>
    <scope>NUCLEOTIDE SEQUENCE [LARGE SCALE GENOMIC DNA]</scope>
    <source>
        <strain evidence="1 2">NBRC 111650</strain>
    </source>
</reference>
<comment type="caution">
    <text evidence="1">The sequence shown here is derived from an EMBL/GenBank/DDBJ whole genome shotgun (WGS) entry which is preliminary data.</text>
</comment>